<evidence type="ECO:0000313" key="2">
    <source>
        <dbReference type="Proteomes" id="UP000499080"/>
    </source>
</evidence>
<keyword evidence="2" id="KW-1185">Reference proteome</keyword>
<dbReference type="AlphaFoldDB" id="A0A4Y2H317"/>
<comment type="caution">
    <text evidence="1">The sequence shown here is derived from an EMBL/GenBank/DDBJ whole genome shotgun (WGS) entry which is preliminary data.</text>
</comment>
<proteinExistence type="predicted"/>
<protein>
    <submittedName>
        <fullName evidence="1">Uncharacterized protein</fullName>
    </submittedName>
</protein>
<accession>A0A4Y2H317</accession>
<dbReference type="EMBL" id="BGPR01001725">
    <property type="protein sequence ID" value="GBM60470.1"/>
    <property type="molecule type" value="Genomic_DNA"/>
</dbReference>
<organism evidence="1 2">
    <name type="scientific">Araneus ventricosus</name>
    <name type="common">Orbweaver spider</name>
    <name type="synonym">Epeira ventricosa</name>
    <dbReference type="NCBI Taxonomy" id="182803"/>
    <lineage>
        <taxon>Eukaryota</taxon>
        <taxon>Metazoa</taxon>
        <taxon>Ecdysozoa</taxon>
        <taxon>Arthropoda</taxon>
        <taxon>Chelicerata</taxon>
        <taxon>Arachnida</taxon>
        <taxon>Araneae</taxon>
        <taxon>Araneomorphae</taxon>
        <taxon>Entelegynae</taxon>
        <taxon>Araneoidea</taxon>
        <taxon>Araneidae</taxon>
        <taxon>Araneus</taxon>
    </lineage>
</organism>
<sequence>MVFAYPYINPAFNSDSDGRYAILHLRTQFPACKRQKRPKFFNDIKEGNLLAKCVVLHQIHVLWTSPNPSGAMYGTVASFGGRLGDKALSKKEVLTRDCIII</sequence>
<reference evidence="1 2" key="1">
    <citation type="journal article" date="2019" name="Sci. Rep.">
        <title>Orb-weaving spider Araneus ventricosus genome elucidates the spidroin gene catalogue.</title>
        <authorList>
            <person name="Kono N."/>
            <person name="Nakamura H."/>
            <person name="Ohtoshi R."/>
            <person name="Moran D.A.P."/>
            <person name="Shinohara A."/>
            <person name="Yoshida Y."/>
            <person name="Fujiwara M."/>
            <person name="Mori M."/>
            <person name="Tomita M."/>
            <person name="Arakawa K."/>
        </authorList>
    </citation>
    <scope>NUCLEOTIDE SEQUENCE [LARGE SCALE GENOMIC DNA]</scope>
</reference>
<dbReference type="Proteomes" id="UP000499080">
    <property type="component" value="Unassembled WGS sequence"/>
</dbReference>
<name>A0A4Y2H317_ARAVE</name>
<evidence type="ECO:0000313" key="1">
    <source>
        <dbReference type="EMBL" id="GBM60470.1"/>
    </source>
</evidence>
<gene>
    <name evidence="1" type="ORF">AVEN_239850_1</name>
</gene>